<keyword evidence="3" id="KW-1185">Reference proteome</keyword>
<proteinExistence type="predicted"/>
<dbReference type="EMBL" id="ML004437">
    <property type="protein sequence ID" value="RKP31760.1"/>
    <property type="molecule type" value="Genomic_DNA"/>
</dbReference>
<dbReference type="Proteomes" id="UP000268321">
    <property type="component" value="Unassembled WGS sequence"/>
</dbReference>
<dbReference type="OrthoDB" id="4010679at2759"/>
<protein>
    <submittedName>
        <fullName evidence="2">Uncharacterized protein</fullName>
    </submittedName>
</protein>
<gene>
    <name evidence="2" type="ORF">METBISCDRAFT_26242</name>
</gene>
<evidence type="ECO:0000256" key="1">
    <source>
        <dbReference type="SAM" id="Phobius"/>
    </source>
</evidence>
<sequence>MNLVFRTLAITLPQQFLYMFILIFSVFCVLLPASVTSYLSFYKSLVPAERVCAPLRFRSAEGRPHERWTGIETQAVLPFIRENRDLGFSVRLRLNAVCKAEKLFQALDYVLEMPPTQLHNGYLLVNCDSRYIYVEKNHWVPYKLRYWVPPILVDILKHVAVEEQLFRASGEELVRTLLENATLTFADASAVLIDSKTSTVHFVIEWDGIRYYLVNYYWTSMVLGAGAMWFTSSLFCVLTALATLAYFLHSPEVKQEWVKHKGEKDEQ</sequence>
<keyword evidence="1" id="KW-0472">Membrane</keyword>
<feature type="transmembrane region" description="Helical" evidence="1">
    <location>
        <begin position="227"/>
        <end position="248"/>
    </location>
</feature>
<accession>A0A4P9ZIA3</accession>
<keyword evidence="1" id="KW-1133">Transmembrane helix</keyword>
<organism evidence="2 3">
    <name type="scientific">Metschnikowia bicuspidata</name>
    <dbReference type="NCBI Taxonomy" id="27322"/>
    <lineage>
        <taxon>Eukaryota</taxon>
        <taxon>Fungi</taxon>
        <taxon>Dikarya</taxon>
        <taxon>Ascomycota</taxon>
        <taxon>Saccharomycotina</taxon>
        <taxon>Pichiomycetes</taxon>
        <taxon>Metschnikowiaceae</taxon>
        <taxon>Metschnikowia</taxon>
    </lineage>
</organism>
<evidence type="ECO:0000313" key="3">
    <source>
        <dbReference type="Proteomes" id="UP000268321"/>
    </source>
</evidence>
<keyword evidence="1" id="KW-0812">Transmembrane</keyword>
<feature type="transmembrane region" description="Helical" evidence="1">
    <location>
        <begin position="16"/>
        <end position="41"/>
    </location>
</feature>
<evidence type="ECO:0000313" key="2">
    <source>
        <dbReference type="EMBL" id="RKP31760.1"/>
    </source>
</evidence>
<name>A0A4P9ZIA3_9ASCO</name>
<reference evidence="3" key="1">
    <citation type="journal article" date="2018" name="Nat. Microbiol.">
        <title>Leveraging single-cell genomics to expand the fungal tree of life.</title>
        <authorList>
            <person name="Ahrendt S.R."/>
            <person name="Quandt C.A."/>
            <person name="Ciobanu D."/>
            <person name="Clum A."/>
            <person name="Salamov A."/>
            <person name="Andreopoulos B."/>
            <person name="Cheng J.F."/>
            <person name="Woyke T."/>
            <person name="Pelin A."/>
            <person name="Henrissat B."/>
            <person name="Reynolds N.K."/>
            <person name="Benny G.L."/>
            <person name="Smith M.E."/>
            <person name="James T.Y."/>
            <person name="Grigoriev I.V."/>
        </authorList>
    </citation>
    <scope>NUCLEOTIDE SEQUENCE [LARGE SCALE GENOMIC DNA]</scope>
    <source>
        <strain evidence="3">Baker2002</strain>
    </source>
</reference>
<dbReference type="AlphaFoldDB" id="A0A4P9ZIA3"/>